<reference evidence="4 5" key="1">
    <citation type="submission" date="2016-03" db="EMBL/GenBank/DDBJ databases">
        <authorList>
            <person name="Ploux O."/>
        </authorList>
    </citation>
    <scope>NUCLEOTIDE SEQUENCE [LARGE SCALE GENOMIC DNA]</scope>
    <source>
        <strain evidence="4 5">BER2</strain>
    </source>
</reference>
<dbReference type="GO" id="GO:0005507">
    <property type="term" value="F:copper ion binding"/>
    <property type="evidence" value="ECO:0007669"/>
    <property type="project" value="InterPro"/>
</dbReference>
<proteinExistence type="inferred from homology"/>
<dbReference type="SUPFAM" id="SSF49329">
    <property type="entry name" value="Cu,Zn superoxide dismutase-like"/>
    <property type="match status" value="1"/>
</dbReference>
<name>A0A150WWU8_BDEBC</name>
<dbReference type="GO" id="GO:0006801">
    <property type="term" value="P:superoxide metabolic process"/>
    <property type="evidence" value="ECO:0007669"/>
    <property type="project" value="InterPro"/>
</dbReference>
<dbReference type="PANTHER" id="PTHR10003">
    <property type="entry name" value="SUPEROXIDE DISMUTASE CU-ZN -RELATED"/>
    <property type="match status" value="1"/>
</dbReference>
<evidence type="ECO:0000256" key="2">
    <source>
        <dbReference type="SAM" id="MobiDB-lite"/>
    </source>
</evidence>
<dbReference type="AlphaFoldDB" id="A0A150WWU8"/>
<dbReference type="CDD" id="cd00305">
    <property type="entry name" value="Cu-Zn_Superoxide_Dismutase"/>
    <property type="match status" value="1"/>
</dbReference>
<dbReference type="EMBL" id="LUKF01000001">
    <property type="protein sequence ID" value="KYG70896.1"/>
    <property type="molecule type" value="Genomic_DNA"/>
</dbReference>
<evidence type="ECO:0000313" key="4">
    <source>
        <dbReference type="EMBL" id="KYG70896.1"/>
    </source>
</evidence>
<accession>A0A150WWU8</accession>
<dbReference type="Proteomes" id="UP000075391">
    <property type="component" value="Unassembled WGS sequence"/>
</dbReference>
<dbReference type="Pfam" id="PF00080">
    <property type="entry name" value="Sod_Cu"/>
    <property type="match status" value="1"/>
</dbReference>
<comment type="caution">
    <text evidence="4">The sequence shown here is derived from an EMBL/GenBank/DDBJ whole genome shotgun (WGS) entry which is preliminary data.</text>
</comment>
<dbReference type="InterPro" id="IPR001424">
    <property type="entry name" value="SOD_Cu_Zn_dom"/>
</dbReference>
<dbReference type="Gene3D" id="2.60.40.200">
    <property type="entry name" value="Superoxide dismutase, copper/zinc binding domain"/>
    <property type="match status" value="1"/>
</dbReference>
<feature type="region of interest" description="Disordered" evidence="2">
    <location>
        <begin position="58"/>
        <end position="85"/>
    </location>
</feature>
<gene>
    <name evidence="4" type="ORF">AZI85_00550</name>
</gene>
<dbReference type="InterPro" id="IPR024134">
    <property type="entry name" value="SOD_Cu/Zn_/chaperone"/>
</dbReference>
<protein>
    <recommendedName>
        <fullName evidence="3">Superoxide dismutase copper/zinc binding domain-containing protein</fullName>
    </recommendedName>
</protein>
<feature type="domain" description="Superoxide dismutase copper/zinc binding" evidence="3">
    <location>
        <begin position="17"/>
        <end position="145"/>
    </location>
</feature>
<evidence type="ECO:0000256" key="1">
    <source>
        <dbReference type="ARBA" id="ARBA00010457"/>
    </source>
</evidence>
<dbReference type="InterPro" id="IPR036423">
    <property type="entry name" value="SOD-like_Cu/Zn_dom_sf"/>
</dbReference>
<comment type="similarity">
    <text evidence="1">Belongs to the Cu-Zn superoxide dismutase family.</text>
</comment>
<organism evidence="4 5">
    <name type="scientific">Bdellovibrio bacteriovorus</name>
    <dbReference type="NCBI Taxonomy" id="959"/>
    <lineage>
        <taxon>Bacteria</taxon>
        <taxon>Pseudomonadati</taxon>
        <taxon>Bdellovibrionota</taxon>
        <taxon>Bdellovibrionia</taxon>
        <taxon>Bdellovibrionales</taxon>
        <taxon>Pseudobdellovibrionaceae</taxon>
        <taxon>Bdellovibrio</taxon>
    </lineage>
</organism>
<evidence type="ECO:0000259" key="3">
    <source>
        <dbReference type="Pfam" id="PF00080"/>
    </source>
</evidence>
<evidence type="ECO:0000313" key="5">
    <source>
        <dbReference type="Proteomes" id="UP000075391"/>
    </source>
</evidence>
<dbReference type="OrthoDB" id="5293043at2"/>
<sequence length="152" mass="16137">MPPVSVILKDAQGKQVGDVNFTQEAEGVKTVVNLTGMPDGTYAFHIHEKGSCLPPEFKSAGDHFNPDKKKHGQVKGGPHAGDFKNVEVKSGRGHLEEINKNISLLSGPNSLLRAEGTSVVVHEKGDDYKSQPAGASGKRIACGVVKTPDRAN</sequence>